<evidence type="ECO:0000256" key="2">
    <source>
        <dbReference type="SAM" id="Phobius"/>
    </source>
</evidence>
<evidence type="ECO:0000313" key="4">
    <source>
        <dbReference type="Proteomes" id="UP001151699"/>
    </source>
</evidence>
<feature type="compositionally biased region" description="Basic and acidic residues" evidence="1">
    <location>
        <begin position="209"/>
        <end position="220"/>
    </location>
</feature>
<protein>
    <submittedName>
        <fullName evidence="3">Uncharacterized protein</fullName>
    </submittedName>
</protein>
<feature type="compositionally biased region" description="Polar residues" evidence="1">
    <location>
        <begin position="232"/>
        <end position="246"/>
    </location>
</feature>
<feature type="compositionally biased region" description="Low complexity" evidence="1">
    <location>
        <begin position="157"/>
        <end position="174"/>
    </location>
</feature>
<feature type="transmembrane region" description="Helical" evidence="2">
    <location>
        <begin position="12"/>
        <end position="34"/>
    </location>
</feature>
<evidence type="ECO:0000313" key="3">
    <source>
        <dbReference type="EMBL" id="KAJ6648565.1"/>
    </source>
</evidence>
<proteinExistence type="predicted"/>
<organism evidence="3 4">
    <name type="scientific">Pseudolycoriella hygida</name>
    <dbReference type="NCBI Taxonomy" id="35572"/>
    <lineage>
        <taxon>Eukaryota</taxon>
        <taxon>Metazoa</taxon>
        <taxon>Ecdysozoa</taxon>
        <taxon>Arthropoda</taxon>
        <taxon>Hexapoda</taxon>
        <taxon>Insecta</taxon>
        <taxon>Pterygota</taxon>
        <taxon>Neoptera</taxon>
        <taxon>Endopterygota</taxon>
        <taxon>Diptera</taxon>
        <taxon>Nematocera</taxon>
        <taxon>Sciaroidea</taxon>
        <taxon>Sciaridae</taxon>
        <taxon>Pseudolycoriella</taxon>
    </lineage>
</organism>
<comment type="caution">
    <text evidence="3">The sequence shown here is derived from an EMBL/GenBank/DDBJ whole genome shotgun (WGS) entry which is preliminary data.</text>
</comment>
<feature type="region of interest" description="Disordered" evidence="1">
    <location>
        <begin position="209"/>
        <end position="246"/>
    </location>
</feature>
<feature type="region of interest" description="Disordered" evidence="1">
    <location>
        <begin position="157"/>
        <end position="183"/>
    </location>
</feature>
<feature type="transmembrane region" description="Helical" evidence="2">
    <location>
        <begin position="60"/>
        <end position="82"/>
    </location>
</feature>
<keyword evidence="2" id="KW-0472">Membrane</keyword>
<keyword evidence="2" id="KW-0812">Transmembrane</keyword>
<dbReference type="EMBL" id="WJQU01000001">
    <property type="protein sequence ID" value="KAJ6648565.1"/>
    <property type="molecule type" value="Genomic_DNA"/>
</dbReference>
<name>A0A9Q0S9R8_9DIPT</name>
<evidence type="ECO:0000256" key="1">
    <source>
        <dbReference type="SAM" id="MobiDB-lite"/>
    </source>
</evidence>
<dbReference type="AlphaFoldDB" id="A0A9Q0S9R8"/>
<sequence>MSDSDDDIESGAQRIAIMVVSLLGFATVLVIFSIERSKYDAIFVNLIGSSVLKMSEEDEIPIFVIMIAGCIGLATVLVIISVGKFGHKSCRYCRCYRICLEDWRKKKQKLLRTNETEPNSVNGVVNIESTTQVPDSLTFEQRSDFQLVFGVESINSPSSADVSSADVSSAISNPQTAQREEISDSFALSPEYALHHDFRSFSFWNQLTESERDDRDEPNVKETIPVPPYSLQDESLPSYDQATKQL</sequence>
<keyword evidence="2" id="KW-1133">Transmembrane helix</keyword>
<accession>A0A9Q0S9R8</accession>
<keyword evidence="4" id="KW-1185">Reference proteome</keyword>
<dbReference type="Proteomes" id="UP001151699">
    <property type="component" value="Chromosome A"/>
</dbReference>
<reference evidence="3" key="1">
    <citation type="submission" date="2022-07" db="EMBL/GenBank/DDBJ databases">
        <authorList>
            <person name="Trinca V."/>
            <person name="Uliana J.V.C."/>
            <person name="Torres T.T."/>
            <person name="Ward R.J."/>
            <person name="Monesi N."/>
        </authorList>
    </citation>
    <scope>NUCLEOTIDE SEQUENCE</scope>
    <source>
        <strain evidence="3">HSMRA1968</strain>
        <tissue evidence="3">Whole embryos</tissue>
    </source>
</reference>
<gene>
    <name evidence="3" type="ORF">Bhyg_03795</name>
</gene>